<sequence length="547" mass="62269">MSLDTTFSRATREFISQTNKKRLPSFIKTVIIDGKAVSADDVQKHLEILEKENSQRASRRVMRPVFQAMLDYDGVLGTLCQADPTPSALIWGGLKAILECIRRYNNLFEKIEGQLMSLTQQLKRLKDYEELFSQSQDMLDLVVSSYVGIIRFWARVEEQCSTSGLLLVAQSITSFSTKKLDEILEDISQDADDIAKLFPIVQERLRRGEVQDAADERRKAGVQLEQIRKSLQQDREARRKLDARNWIIGPVTLGESNYRLQHQHHQQLLPGTGEWLSRNGHFLNWSNPDKSPNVLWLNGGSGVGKSVLCARTIYNFQKSGATVAFNYFSFDETPQVMLIYRYLAIQLFDQLYFSAEVSDHIIGLIRGNPDVATFQSLISTLVAESQTTFIFLDGLDEEYSEKGRWKSAVDVASFLLGLARQENSPLKLWCSSQDRRKIRELFKGAEEINVGTAENGGDIKKFFNAAIDSQDFAELSTDTKEHVLKSLNESVNGNFLWASMMVDSLESAPTVRKLEEIIENGLPEEFEIYLQNQFQERKYVDNGLLIR</sequence>
<evidence type="ECO:0000313" key="1">
    <source>
        <dbReference type="EMBL" id="KAL0938498.1"/>
    </source>
</evidence>
<comment type="caution">
    <text evidence="1">The sequence shown here is derived from an EMBL/GenBank/DDBJ whole genome shotgun (WGS) entry which is preliminary data.</text>
</comment>
<dbReference type="Proteomes" id="UP000805649">
    <property type="component" value="Unassembled WGS sequence"/>
</dbReference>
<keyword evidence="2" id="KW-1185">Reference proteome</keyword>
<name>A0ACC3Z327_COLTU</name>
<reference evidence="1 2" key="1">
    <citation type="journal article" date="2020" name="Phytopathology">
        <title>Genome Sequence Resources of Colletotrichum truncatum, C. plurivorum, C. musicola, and C. sojae: Four Species Pathogenic to Soybean (Glycine max).</title>
        <authorList>
            <person name="Rogerio F."/>
            <person name="Boufleur T.R."/>
            <person name="Ciampi-Guillardi M."/>
            <person name="Sukno S.A."/>
            <person name="Thon M.R."/>
            <person name="Massola Junior N.S."/>
            <person name="Baroncelli R."/>
        </authorList>
    </citation>
    <scope>NUCLEOTIDE SEQUENCE [LARGE SCALE GENOMIC DNA]</scope>
    <source>
        <strain evidence="1 2">CMES1059</strain>
    </source>
</reference>
<evidence type="ECO:0000313" key="2">
    <source>
        <dbReference type="Proteomes" id="UP000805649"/>
    </source>
</evidence>
<accession>A0ACC3Z327</accession>
<protein>
    <submittedName>
        <fullName evidence="1">Uncharacterized protein</fullName>
    </submittedName>
</protein>
<gene>
    <name evidence="1" type="ORF">CTRU02_205108</name>
</gene>
<dbReference type="EMBL" id="VUJX02000003">
    <property type="protein sequence ID" value="KAL0938498.1"/>
    <property type="molecule type" value="Genomic_DNA"/>
</dbReference>
<organism evidence="1 2">
    <name type="scientific">Colletotrichum truncatum</name>
    <name type="common">Anthracnose fungus</name>
    <name type="synonym">Colletotrichum capsici</name>
    <dbReference type="NCBI Taxonomy" id="5467"/>
    <lineage>
        <taxon>Eukaryota</taxon>
        <taxon>Fungi</taxon>
        <taxon>Dikarya</taxon>
        <taxon>Ascomycota</taxon>
        <taxon>Pezizomycotina</taxon>
        <taxon>Sordariomycetes</taxon>
        <taxon>Hypocreomycetidae</taxon>
        <taxon>Glomerellales</taxon>
        <taxon>Glomerellaceae</taxon>
        <taxon>Colletotrichum</taxon>
        <taxon>Colletotrichum truncatum species complex</taxon>
    </lineage>
</organism>
<proteinExistence type="predicted"/>